<dbReference type="InterPro" id="IPR018247">
    <property type="entry name" value="EF_Hand_1_Ca_BS"/>
</dbReference>
<accession>A0A5C5ZJM5</accession>
<dbReference type="PROSITE" id="PS00018">
    <property type="entry name" value="EF_HAND_1"/>
    <property type="match status" value="1"/>
</dbReference>
<proteinExistence type="predicted"/>
<name>A0A5C5ZJM5_9BACT</name>
<keyword evidence="2" id="KW-1185">Reference proteome</keyword>
<dbReference type="InterPro" id="IPR013424">
    <property type="entry name" value="Ice-binding_C"/>
</dbReference>
<dbReference type="EMBL" id="SJPQ01000003">
    <property type="protein sequence ID" value="TWT87592.1"/>
    <property type="molecule type" value="Genomic_DNA"/>
</dbReference>
<dbReference type="RefSeq" id="WP_146401860.1">
    <property type="nucleotide sequence ID" value="NZ_SJPQ01000003.1"/>
</dbReference>
<dbReference type="AlphaFoldDB" id="A0A5C5ZJM5"/>
<gene>
    <name evidence="1" type="ORF">Mal64_31340</name>
</gene>
<reference evidence="1 2" key="1">
    <citation type="submission" date="2019-02" db="EMBL/GenBank/DDBJ databases">
        <title>Deep-cultivation of Planctomycetes and their phenomic and genomic characterization uncovers novel biology.</title>
        <authorList>
            <person name="Wiegand S."/>
            <person name="Jogler M."/>
            <person name="Boedeker C."/>
            <person name="Pinto D."/>
            <person name="Vollmers J."/>
            <person name="Rivas-Marin E."/>
            <person name="Kohn T."/>
            <person name="Peeters S.H."/>
            <person name="Heuer A."/>
            <person name="Rast P."/>
            <person name="Oberbeckmann S."/>
            <person name="Bunk B."/>
            <person name="Jeske O."/>
            <person name="Meyerdierks A."/>
            <person name="Storesund J.E."/>
            <person name="Kallscheuer N."/>
            <person name="Luecker S."/>
            <person name="Lage O.M."/>
            <person name="Pohl T."/>
            <person name="Merkel B.J."/>
            <person name="Hornburger P."/>
            <person name="Mueller R.-W."/>
            <person name="Bruemmer F."/>
            <person name="Labrenz M."/>
            <person name="Spormann A.M."/>
            <person name="Op Den Camp H."/>
            <person name="Overmann J."/>
            <person name="Amann R."/>
            <person name="Jetten M.S.M."/>
            <person name="Mascher T."/>
            <person name="Medema M.H."/>
            <person name="Devos D.P."/>
            <person name="Kaster A.-K."/>
            <person name="Ovreas L."/>
            <person name="Rohde M."/>
            <person name="Galperin M.Y."/>
            <person name="Jogler C."/>
        </authorList>
    </citation>
    <scope>NUCLEOTIDE SEQUENCE [LARGE SCALE GENOMIC DNA]</scope>
    <source>
        <strain evidence="1 2">Mal64</strain>
    </source>
</reference>
<dbReference type="OrthoDB" id="284971at2"/>
<dbReference type="NCBIfam" id="TIGR02595">
    <property type="entry name" value="PEP_CTERM"/>
    <property type="match status" value="1"/>
</dbReference>
<evidence type="ECO:0000313" key="1">
    <source>
        <dbReference type="EMBL" id="TWT87592.1"/>
    </source>
</evidence>
<comment type="caution">
    <text evidence="1">The sequence shown here is derived from an EMBL/GenBank/DDBJ whole genome shotgun (WGS) entry which is preliminary data.</text>
</comment>
<evidence type="ECO:0000313" key="2">
    <source>
        <dbReference type="Proteomes" id="UP000315440"/>
    </source>
</evidence>
<evidence type="ECO:0008006" key="3">
    <source>
        <dbReference type="Google" id="ProtNLM"/>
    </source>
</evidence>
<protein>
    <recommendedName>
        <fullName evidence="3">PEP-CTERM protein-sorting domain-containing protein</fullName>
    </recommendedName>
</protein>
<sequence>MAPGPKPPRLVQAIAILTAALLGSAVGSTALSEVIVDTATGNVLLRNGSSFDVMIDGYSLDSTSGSLLPGGWTSVADTYDVSGDMSVDDSAEWFELSNSAFSLAEASTTQLSGLLSGFQVVSLGSIWDTVSGEMDLEMTILAGELATPLGVEYRHLAGDYEGDYDVDMDDFDIWVADFGYTNFSSPADGNGDGVVDAADFTVWRDSLAINEQLALSQAASSEEALFGMPAAYLHASPAINVPEPSAVSLLAASSLAALRRRRRN</sequence>
<organism evidence="1 2">
    <name type="scientific">Pseudobythopirellula maris</name>
    <dbReference type="NCBI Taxonomy" id="2527991"/>
    <lineage>
        <taxon>Bacteria</taxon>
        <taxon>Pseudomonadati</taxon>
        <taxon>Planctomycetota</taxon>
        <taxon>Planctomycetia</taxon>
        <taxon>Pirellulales</taxon>
        <taxon>Lacipirellulaceae</taxon>
        <taxon>Pseudobythopirellula</taxon>
    </lineage>
</organism>
<dbReference type="Proteomes" id="UP000315440">
    <property type="component" value="Unassembled WGS sequence"/>
</dbReference>